<sequence>MRHAFAARSLCPRARQVLEAHPMLEPLLGLFVAIALGIYLVVTLLRPERF</sequence>
<keyword evidence="1" id="KW-1133">Transmembrane helix</keyword>
<dbReference type="Proteomes" id="UP001597322">
    <property type="component" value="Unassembled WGS sequence"/>
</dbReference>
<evidence type="ECO:0000313" key="3">
    <source>
        <dbReference type="Proteomes" id="UP001597322"/>
    </source>
</evidence>
<dbReference type="NCBIfam" id="TIGR02115">
    <property type="entry name" value="potass_kdpF"/>
    <property type="match status" value="1"/>
</dbReference>
<keyword evidence="1" id="KW-0472">Membrane</keyword>
<name>A0ABW4M8A0_9HYPH</name>
<feature type="transmembrane region" description="Helical" evidence="1">
    <location>
        <begin position="27"/>
        <end position="45"/>
    </location>
</feature>
<organism evidence="2 3">
    <name type="scientific">Rhizobium helianthi</name>
    <dbReference type="NCBI Taxonomy" id="1132695"/>
    <lineage>
        <taxon>Bacteria</taxon>
        <taxon>Pseudomonadati</taxon>
        <taxon>Pseudomonadota</taxon>
        <taxon>Alphaproteobacteria</taxon>
        <taxon>Hyphomicrobiales</taxon>
        <taxon>Rhizobiaceae</taxon>
        <taxon>Rhizobium/Agrobacterium group</taxon>
        <taxon>Rhizobium</taxon>
    </lineage>
</organism>
<comment type="caution">
    <text evidence="2">The sequence shown here is derived from an EMBL/GenBank/DDBJ whole genome shotgun (WGS) entry which is preliminary data.</text>
</comment>
<keyword evidence="1" id="KW-0812">Transmembrane</keyword>
<evidence type="ECO:0000256" key="1">
    <source>
        <dbReference type="SAM" id="Phobius"/>
    </source>
</evidence>
<gene>
    <name evidence="2" type="primary">kdpF</name>
    <name evidence="2" type="ORF">ACFSE1_18550</name>
</gene>
<protein>
    <submittedName>
        <fullName evidence="2">K(+)-transporting ATPase subunit F</fullName>
    </submittedName>
</protein>
<dbReference type="Pfam" id="PF09604">
    <property type="entry name" value="Potass_KdpF"/>
    <property type="match status" value="1"/>
</dbReference>
<dbReference type="InterPro" id="IPR011726">
    <property type="entry name" value="KdpF"/>
</dbReference>
<proteinExistence type="predicted"/>
<dbReference type="RefSeq" id="WP_377404821.1">
    <property type="nucleotide sequence ID" value="NZ_JBHUEQ010000039.1"/>
</dbReference>
<evidence type="ECO:0000313" key="2">
    <source>
        <dbReference type="EMBL" id="MFD1747474.1"/>
    </source>
</evidence>
<reference evidence="3" key="1">
    <citation type="journal article" date="2019" name="Int. J. Syst. Evol. Microbiol.">
        <title>The Global Catalogue of Microorganisms (GCM) 10K type strain sequencing project: providing services to taxonomists for standard genome sequencing and annotation.</title>
        <authorList>
            <consortium name="The Broad Institute Genomics Platform"/>
            <consortium name="The Broad Institute Genome Sequencing Center for Infectious Disease"/>
            <person name="Wu L."/>
            <person name="Ma J."/>
        </authorList>
    </citation>
    <scope>NUCLEOTIDE SEQUENCE [LARGE SCALE GENOMIC DNA]</scope>
    <source>
        <strain evidence="3">CG52</strain>
    </source>
</reference>
<accession>A0ABW4M8A0</accession>
<keyword evidence="3" id="KW-1185">Reference proteome</keyword>
<dbReference type="EMBL" id="JBHUEQ010000039">
    <property type="protein sequence ID" value="MFD1747474.1"/>
    <property type="molecule type" value="Genomic_DNA"/>
</dbReference>